<reference evidence="7" key="1">
    <citation type="journal article" date="2019" name="Int. J. Syst. Evol. Microbiol.">
        <title>The Global Catalogue of Microorganisms (GCM) 10K type strain sequencing project: providing services to taxonomists for standard genome sequencing and annotation.</title>
        <authorList>
            <consortium name="The Broad Institute Genomics Platform"/>
            <consortium name="The Broad Institute Genome Sequencing Center for Infectious Disease"/>
            <person name="Wu L."/>
            <person name="Ma J."/>
        </authorList>
    </citation>
    <scope>NUCLEOTIDE SEQUENCE [LARGE SCALE GENOMIC DNA]</scope>
    <source>
        <strain evidence="7">CCUG 53903</strain>
    </source>
</reference>
<proteinExistence type="predicted"/>
<dbReference type="Pfam" id="PF18085">
    <property type="entry name" value="Mak_N_cap"/>
    <property type="match status" value="1"/>
</dbReference>
<dbReference type="InterPro" id="IPR040999">
    <property type="entry name" value="Mak_N_cap"/>
</dbReference>
<evidence type="ECO:0000256" key="4">
    <source>
        <dbReference type="ARBA" id="ARBA00022840"/>
    </source>
</evidence>
<evidence type="ECO:0000313" key="7">
    <source>
        <dbReference type="Proteomes" id="UP001596058"/>
    </source>
</evidence>
<dbReference type="NCBIfam" id="NF047744">
    <property type="entry name" value="CG0192_rel"/>
    <property type="match status" value="1"/>
</dbReference>
<keyword evidence="2" id="KW-0547">Nucleotide-binding</keyword>
<keyword evidence="4" id="KW-0067">ATP-binding</keyword>
<keyword evidence="7" id="KW-1185">Reference proteome</keyword>
<gene>
    <name evidence="6" type="ORF">ACFPZ3_63605</name>
</gene>
<keyword evidence="3" id="KW-0418">Kinase</keyword>
<evidence type="ECO:0000256" key="1">
    <source>
        <dbReference type="ARBA" id="ARBA00022679"/>
    </source>
</evidence>
<comment type="caution">
    <text evidence="6">The sequence shown here is derived from an EMBL/GenBank/DDBJ whole genome shotgun (WGS) entry which is preliminary data.</text>
</comment>
<feature type="domain" description="Maltokinase N-terminal cap" evidence="5">
    <location>
        <begin position="20"/>
        <end position="102"/>
    </location>
</feature>
<evidence type="ECO:0000259" key="5">
    <source>
        <dbReference type="Pfam" id="PF18085"/>
    </source>
</evidence>
<dbReference type="Proteomes" id="UP001596058">
    <property type="component" value="Unassembled WGS sequence"/>
</dbReference>
<evidence type="ECO:0000256" key="2">
    <source>
        <dbReference type="ARBA" id="ARBA00022741"/>
    </source>
</evidence>
<keyword evidence="1" id="KW-0808">Transferase</keyword>
<name>A0ABW1DBW0_9ACTN</name>
<sequence>MALIHQATLRPTKLELLATWLPGRAWYTGPAGEVLRVGTFRFDDPAGEVGIETLLVRVGDGPVHQVPLTYRDAPLADDDDYLLGTTEHSVLGKRWIYDGTGDPVYAAALAGAILGNTGQAEEFTQVDGRLERREPSMSIASSATGGAEVPAVGAVQRVAEGDPTLIVTDTVELSVIRRLEAGTALAGTVLTGAWPGQATPMPLASATLRNSAESPS</sequence>
<dbReference type="RefSeq" id="WP_379524119.1">
    <property type="nucleotide sequence ID" value="NZ_JBHSPA010000115.1"/>
</dbReference>
<evidence type="ECO:0000256" key="3">
    <source>
        <dbReference type="ARBA" id="ARBA00022777"/>
    </source>
</evidence>
<evidence type="ECO:0000313" key="6">
    <source>
        <dbReference type="EMBL" id="MFC5834705.1"/>
    </source>
</evidence>
<accession>A0ABW1DBW0</accession>
<dbReference type="EMBL" id="JBHSPA010000115">
    <property type="protein sequence ID" value="MFC5834705.1"/>
    <property type="molecule type" value="Genomic_DNA"/>
</dbReference>
<protein>
    <recommendedName>
        <fullName evidence="5">Maltokinase N-terminal cap domain-containing protein</fullName>
    </recommendedName>
</protein>
<organism evidence="6 7">
    <name type="scientific">Nonomuraea insulae</name>
    <dbReference type="NCBI Taxonomy" id="1616787"/>
    <lineage>
        <taxon>Bacteria</taxon>
        <taxon>Bacillati</taxon>
        <taxon>Actinomycetota</taxon>
        <taxon>Actinomycetes</taxon>
        <taxon>Streptosporangiales</taxon>
        <taxon>Streptosporangiaceae</taxon>
        <taxon>Nonomuraea</taxon>
    </lineage>
</organism>